<sequence length="622" mass="67368">MTPLEQIAREVAMTPGEISKFLEPFNVDLVSENKVSRHPLRLRRIRFSGTKQSADESGPFNFDHSFSDGCTSIASDKNLTGKTSVIAIAKWALRGEPDSDVSQNVRKWLEAITVQGTVDKLPFAIEFDPRKSTGQLTIGVPPEAAVSQFSNQAEFVETMGQFFSTRLELPDIPSFSNNKPGGTEVTHGWNAYLGTIWISDAKEDLLLGETTFANLPTRLLNMFVAVPFAEASYALGQAISRTEATAKLLAIDPGVDLRAERAAQIELELRNLRDQAAATPDPIATSGAVKGTTDRWRKSSQQLEEATLLFASVREDHNAAAGELQLLKREAAAGRVLFALEPSRCPRCATPVKRSEESAEDHCYVCTHVEPVVPVEADDPIGPLEQEVVALASTVVELQKELVVAQSNLAEHAEAMATAQSTLQDLYSGGLSDLVEIARLEGELASVTKDYGNRAEAEEVSAQLARLKAIRRAVESARRDRAVERFAEIDSLLPSLLKQLGFRDAEKAHLLPNAGLEVTYPNEVVTSFKDLSEGEKARARLATIVSMLSVDVGRHPGLIVYDSLADKEMNDTDLGELLGALKALASHHGVQVLVTHKGYDIAVEALGIDSVVGASSAAGHIF</sequence>
<dbReference type="HOGENOM" id="CLU_017355_0_0_11"/>
<comment type="caution">
    <text evidence="1">The sequence shown here is derived from an EMBL/GenBank/DDBJ whole genome shotgun (WGS) entry which is preliminary data.</text>
</comment>
<dbReference type="AlphaFoldDB" id="R4Z7C5"/>
<evidence type="ECO:0000313" key="1">
    <source>
        <dbReference type="EMBL" id="CCM65287.1"/>
    </source>
</evidence>
<dbReference type="SUPFAM" id="SSF52540">
    <property type="entry name" value="P-loop containing nucleoside triphosphate hydrolases"/>
    <property type="match status" value="1"/>
</dbReference>
<dbReference type="EMBL" id="CANL01000063">
    <property type="protein sequence ID" value="CCM65287.1"/>
    <property type="molecule type" value="Genomic_DNA"/>
</dbReference>
<accession>R4Z7C5</accession>
<proteinExistence type="predicted"/>
<evidence type="ECO:0000313" key="2">
    <source>
        <dbReference type="Proteomes" id="UP000018291"/>
    </source>
</evidence>
<evidence type="ECO:0008006" key="3">
    <source>
        <dbReference type="Google" id="ProtNLM"/>
    </source>
</evidence>
<name>R4Z7C5_9ACTN</name>
<dbReference type="InterPro" id="IPR027417">
    <property type="entry name" value="P-loop_NTPase"/>
</dbReference>
<dbReference type="RefSeq" id="WP_012229883.1">
    <property type="nucleotide sequence ID" value="NZ_HG422565.1"/>
</dbReference>
<dbReference type="OrthoDB" id="4773646at2"/>
<dbReference type="eggNOG" id="COG0419">
    <property type="taxonomic scope" value="Bacteria"/>
</dbReference>
<dbReference type="STRING" id="1229780.BN381_660005"/>
<dbReference type="Proteomes" id="UP000018291">
    <property type="component" value="Unassembled WGS sequence"/>
</dbReference>
<protein>
    <recommendedName>
        <fullName evidence="3">Rad50/SbcC-type AAA domain-containing protein</fullName>
    </recommendedName>
</protein>
<keyword evidence="2" id="KW-1185">Reference proteome</keyword>
<gene>
    <name evidence="1" type="ORF">BN381_660005</name>
</gene>
<reference evidence="1 2" key="1">
    <citation type="journal article" date="2013" name="ISME J.">
        <title>Metabolic model for the filamentous 'Candidatus Microthrix parvicella' based on genomic and metagenomic analyses.</title>
        <authorList>
            <person name="Jon McIlroy S."/>
            <person name="Kristiansen R."/>
            <person name="Albertsen M."/>
            <person name="Michael Karst S."/>
            <person name="Rossetti S."/>
            <person name="Lund Nielsen J."/>
            <person name="Tandoi V."/>
            <person name="James Seviour R."/>
            <person name="Nielsen P.H."/>
        </authorList>
    </citation>
    <scope>NUCLEOTIDE SEQUENCE [LARGE SCALE GENOMIC DNA]</scope>
    <source>
        <strain evidence="1 2">RN1</strain>
    </source>
</reference>
<dbReference type="Gene3D" id="3.40.50.300">
    <property type="entry name" value="P-loop containing nucleotide triphosphate hydrolases"/>
    <property type="match status" value="1"/>
</dbReference>
<organism evidence="1 2">
    <name type="scientific">Candidatus Neomicrothrix parvicella RN1</name>
    <dbReference type="NCBI Taxonomy" id="1229780"/>
    <lineage>
        <taxon>Bacteria</taxon>
        <taxon>Bacillati</taxon>
        <taxon>Actinomycetota</taxon>
        <taxon>Acidimicrobiia</taxon>
        <taxon>Acidimicrobiales</taxon>
        <taxon>Microthrixaceae</taxon>
        <taxon>Candidatus Neomicrothrix</taxon>
    </lineage>
</organism>